<name>A0A5B8M5N9_9MICO</name>
<protein>
    <submittedName>
        <fullName evidence="7">MFS transporter</fullName>
    </submittedName>
</protein>
<feature type="transmembrane region" description="Helical" evidence="5">
    <location>
        <begin position="308"/>
        <end position="324"/>
    </location>
</feature>
<keyword evidence="3 5" id="KW-1133">Transmembrane helix</keyword>
<dbReference type="PANTHER" id="PTHR23534">
    <property type="entry name" value="MFS PERMEASE"/>
    <property type="match status" value="1"/>
</dbReference>
<dbReference type="InterPro" id="IPR011701">
    <property type="entry name" value="MFS"/>
</dbReference>
<keyword evidence="2 5" id="KW-0812">Transmembrane</keyword>
<evidence type="ECO:0000256" key="2">
    <source>
        <dbReference type="ARBA" id="ARBA00022692"/>
    </source>
</evidence>
<gene>
    <name evidence="7" type="ORF">FPZ11_13825</name>
</gene>
<feature type="transmembrane region" description="Helical" evidence="5">
    <location>
        <begin position="68"/>
        <end position="86"/>
    </location>
</feature>
<feature type="transmembrane region" description="Helical" evidence="5">
    <location>
        <begin position="279"/>
        <end position="301"/>
    </location>
</feature>
<dbReference type="EMBL" id="CP042305">
    <property type="protein sequence ID" value="QDZ15693.1"/>
    <property type="molecule type" value="Genomic_DNA"/>
</dbReference>
<keyword evidence="4 5" id="KW-0472">Membrane</keyword>
<dbReference type="KEGG" id="huw:FPZ11_13825"/>
<feature type="transmembrane region" description="Helical" evidence="5">
    <location>
        <begin position="243"/>
        <end position="267"/>
    </location>
</feature>
<feature type="transmembrane region" description="Helical" evidence="5">
    <location>
        <begin position="157"/>
        <end position="179"/>
    </location>
</feature>
<dbReference type="AlphaFoldDB" id="A0A5B8M5N9"/>
<evidence type="ECO:0000313" key="8">
    <source>
        <dbReference type="Proteomes" id="UP000320216"/>
    </source>
</evidence>
<feature type="transmembrane region" description="Helical" evidence="5">
    <location>
        <begin position="185"/>
        <end position="207"/>
    </location>
</feature>
<dbReference type="InterPro" id="IPR020846">
    <property type="entry name" value="MFS_dom"/>
</dbReference>
<proteinExistence type="predicted"/>
<keyword evidence="8" id="KW-1185">Reference proteome</keyword>
<dbReference type="PROSITE" id="PS50850">
    <property type="entry name" value="MFS"/>
    <property type="match status" value="1"/>
</dbReference>
<dbReference type="InterPro" id="IPR036259">
    <property type="entry name" value="MFS_trans_sf"/>
</dbReference>
<dbReference type="SUPFAM" id="SSF103473">
    <property type="entry name" value="MFS general substrate transporter"/>
    <property type="match status" value="1"/>
</dbReference>
<accession>A0A5B8M5N9</accession>
<evidence type="ECO:0000256" key="1">
    <source>
        <dbReference type="ARBA" id="ARBA00004651"/>
    </source>
</evidence>
<feature type="transmembrane region" description="Helical" evidence="5">
    <location>
        <begin position="41"/>
        <end position="62"/>
    </location>
</feature>
<feature type="transmembrane region" description="Helical" evidence="5">
    <location>
        <begin position="122"/>
        <end position="145"/>
    </location>
</feature>
<feature type="domain" description="Major facilitator superfamily (MFS) profile" evidence="6">
    <location>
        <begin position="243"/>
        <end position="425"/>
    </location>
</feature>
<sequence length="425" mass="43510">MLATRAEHPLAARVTNVTTTTITTDAAPHLRIARRLAPAQALYIFGSSVDLTLTGIVGARLAPTTALATLPYSLIPIAAVASTFLFSRLIGRVGYRAVFTGAACVAVVAGIVSALAVQLDVFWLFCVGTGLIGVYSAGAGYYRYAAADASGAQRARAVTTVLAGGLIAALLGPFLATWVSGLLPVVFVASYLLVALFGALAAVWNALLPAELARQGRTVTARPTGAAPQVAPRTRRVLWRQPLLLAGVAATSFAAFSMTSMMTAGPIAGMAMGHSEADAAFAVQLHMIGMFAPGFVIARVIGRLGERAVAIVGAMLVIVAGAAASSTAEWAFLTSMFAVGVGWNLAFSGGSALITDAYLASERGRVQPVAEVITNGFQVIGSLSAGVLATVPGWRMLGIGLIVLSIVVSIGVAAVRRTVRADTAG</sequence>
<feature type="transmembrane region" description="Helical" evidence="5">
    <location>
        <begin position="397"/>
        <end position="415"/>
    </location>
</feature>
<feature type="transmembrane region" description="Helical" evidence="5">
    <location>
        <begin position="93"/>
        <end position="116"/>
    </location>
</feature>
<dbReference type="PANTHER" id="PTHR23534:SF1">
    <property type="entry name" value="MAJOR FACILITATOR SUPERFAMILY PROTEIN"/>
    <property type="match status" value="1"/>
</dbReference>
<evidence type="ECO:0000256" key="3">
    <source>
        <dbReference type="ARBA" id="ARBA00022989"/>
    </source>
</evidence>
<dbReference type="Proteomes" id="UP000320216">
    <property type="component" value="Chromosome"/>
</dbReference>
<dbReference type="Pfam" id="PF07690">
    <property type="entry name" value="MFS_1"/>
    <property type="match status" value="1"/>
</dbReference>
<dbReference type="OrthoDB" id="9776171at2"/>
<dbReference type="GO" id="GO:0005886">
    <property type="term" value="C:plasma membrane"/>
    <property type="evidence" value="ECO:0007669"/>
    <property type="project" value="UniProtKB-SubCell"/>
</dbReference>
<reference evidence="7 8" key="1">
    <citation type="submission" date="2019-07" db="EMBL/GenBank/DDBJ databases">
        <title>Full genome sequence of Humibacter sp. WJ7-1.</title>
        <authorList>
            <person name="Im W.-T."/>
        </authorList>
    </citation>
    <scope>NUCLEOTIDE SEQUENCE [LARGE SCALE GENOMIC DNA]</scope>
    <source>
        <strain evidence="7 8">WJ7-1</strain>
    </source>
</reference>
<dbReference type="Gene3D" id="1.20.1250.20">
    <property type="entry name" value="MFS general substrate transporter like domains"/>
    <property type="match status" value="1"/>
</dbReference>
<comment type="subcellular location">
    <subcellularLocation>
        <location evidence="1">Cell membrane</location>
        <topology evidence="1">Multi-pass membrane protein</topology>
    </subcellularLocation>
</comment>
<evidence type="ECO:0000256" key="5">
    <source>
        <dbReference type="SAM" id="Phobius"/>
    </source>
</evidence>
<evidence type="ECO:0000313" key="7">
    <source>
        <dbReference type="EMBL" id="QDZ15693.1"/>
    </source>
</evidence>
<evidence type="ECO:0000256" key="4">
    <source>
        <dbReference type="ARBA" id="ARBA00023136"/>
    </source>
</evidence>
<dbReference type="GO" id="GO:0022857">
    <property type="term" value="F:transmembrane transporter activity"/>
    <property type="evidence" value="ECO:0007669"/>
    <property type="project" value="InterPro"/>
</dbReference>
<organism evidence="7 8">
    <name type="scientific">Humibacter ginsenosidimutans</name>
    <dbReference type="NCBI Taxonomy" id="2599293"/>
    <lineage>
        <taxon>Bacteria</taxon>
        <taxon>Bacillati</taxon>
        <taxon>Actinomycetota</taxon>
        <taxon>Actinomycetes</taxon>
        <taxon>Micrococcales</taxon>
        <taxon>Microbacteriaceae</taxon>
        <taxon>Humibacter</taxon>
    </lineage>
</organism>
<evidence type="ECO:0000259" key="6">
    <source>
        <dbReference type="PROSITE" id="PS50850"/>
    </source>
</evidence>